<comment type="caution">
    <text evidence="2">The sequence shown here is derived from an EMBL/GenBank/DDBJ whole genome shotgun (WGS) entry which is preliminary data.</text>
</comment>
<dbReference type="OrthoDB" id="1712133at2759"/>
<dbReference type="EMBL" id="CACVBM020000521">
    <property type="protein sequence ID" value="CAA7020130.1"/>
    <property type="molecule type" value="Genomic_DNA"/>
</dbReference>
<reference evidence="2" key="1">
    <citation type="submission" date="2020-01" db="EMBL/GenBank/DDBJ databases">
        <authorList>
            <person name="Mishra B."/>
        </authorList>
    </citation>
    <scope>NUCLEOTIDE SEQUENCE [LARGE SCALE GENOMIC DNA]</scope>
</reference>
<dbReference type="InterPro" id="IPR052929">
    <property type="entry name" value="RNase_H-like_EbsB-rel"/>
</dbReference>
<feature type="domain" description="RNase H type-1" evidence="1">
    <location>
        <begin position="126"/>
        <end position="246"/>
    </location>
</feature>
<dbReference type="Pfam" id="PF13456">
    <property type="entry name" value="RVT_3"/>
    <property type="match status" value="1"/>
</dbReference>
<dbReference type="AlphaFoldDB" id="A0A6D2HZR3"/>
<dbReference type="SUPFAM" id="SSF53098">
    <property type="entry name" value="Ribonuclease H-like"/>
    <property type="match status" value="1"/>
</dbReference>
<dbReference type="InterPro" id="IPR044730">
    <property type="entry name" value="RNase_H-like_dom_plant"/>
</dbReference>
<gene>
    <name evidence="2" type="ORF">MERR_LOCUS7365</name>
</gene>
<dbReference type="CDD" id="cd06222">
    <property type="entry name" value="RNase_H_like"/>
    <property type="match status" value="1"/>
</dbReference>
<organism evidence="2 3">
    <name type="scientific">Microthlaspi erraticum</name>
    <dbReference type="NCBI Taxonomy" id="1685480"/>
    <lineage>
        <taxon>Eukaryota</taxon>
        <taxon>Viridiplantae</taxon>
        <taxon>Streptophyta</taxon>
        <taxon>Embryophyta</taxon>
        <taxon>Tracheophyta</taxon>
        <taxon>Spermatophyta</taxon>
        <taxon>Magnoliopsida</taxon>
        <taxon>eudicotyledons</taxon>
        <taxon>Gunneridae</taxon>
        <taxon>Pentapetalae</taxon>
        <taxon>rosids</taxon>
        <taxon>malvids</taxon>
        <taxon>Brassicales</taxon>
        <taxon>Brassicaceae</taxon>
        <taxon>Coluteocarpeae</taxon>
        <taxon>Microthlaspi</taxon>
    </lineage>
</organism>
<dbReference type="PANTHER" id="PTHR47074">
    <property type="entry name" value="BNAC02G40300D PROTEIN"/>
    <property type="match status" value="1"/>
</dbReference>
<keyword evidence="3" id="KW-1185">Reference proteome</keyword>
<dbReference type="GO" id="GO:0004523">
    <property type="term" value="F:RNA-DNA hybrid ribonuclease activity"/>
    <property type="evidence" value="ECO:0007669"/>
    <property type="project" value="InterPro"/>
</dbReference>
<accession>A0A6D2HZR3</accession>
<protein>
    <recommendedName>
        <fullName evidence="1">RNase H type-1 domain-containing protein</fullName>
    </recommendedName>
</protein>
<proteinExistence type="predicted"/>
<dbReference type="GO" id="GO:0003676">
    <property type="term" value="F:nucleic acid binding"/>
    <property type="evidence" value="ECO:0007669"/>
    <property type="project" value="InterPro"/>
</dbReference>
<sequence length="263" mass="29250">MGPFTNPLEESGLQNPKLMSTFSNTINPSLILNFSTALIASKDWVCLPPSGLGEGPLFPWICWFIWKARNRFIFEEHLFTPSETITKAVREARKWQLAQQEKRVVNQRPNLSNRTPNQPHALTCFTDGAWNKETKIGGLGWILVDNEGSEVSRGQAAERNVSSPLMTEALAVRSALNHALEEGFTSLHLKSDALDLIRALNSHEQIKEIYGLLFDIHALASMFVSIDFSYIPRSNNNIADAIAKLAKSRLIPSLPTGTHCIVG</sequence>
<dbReference type="PANTHER" id="PTHR47074:SF49">
    <property type="entry name" value="POLYNUCLEOTIDYL TRANSFERASE, RIBONUCLEASE H-LIKE SUPERFAMILY PROTEIN"/>
    <property type="match status" value="1"/>
</dbReference>
<dbReference type="Gene3D" id="3.30.420.10">
    <property type="entry name" value="Ribonuclease H-like superfamily/Ribonuclease H"/>
    <property type="match status" value="1"/>
</dbReference>
<evidence type="ECO:0000259" key="1">
    <source>
        <dbReference type="Pfam" id="PF13456"/>
    </source>
</evidence>
<name>A0A6D2HZR3_9BRAS</name>
<dbReference type="Proteomes" id="UP000467841">
    <property type="component" value="Unassembled WGS sequence"/>
</dbReference>
<dbReference type="InterPro" id="IPR036397">
    <property type="entry name" value="RNaseH_sf"/>
</dbReference>
<dbReference type="InterPro" id="IPR012337">
    <property type="entry name" value="RNaseH-like_sf"/>
</dbReference>
<evidence type="ECO:0000313" key="3">
    <source>
        <dbReference type="Proteomes" id="UP000467841"/>
    </source>
</evidence>
<evidence type="ECO:0000313" key="2">
    <source>
        <dbReference type="EMBL" id="CAA7020130.1"/>
    </source>
</evidence>
<dbReference type="InterPro" id="IPR002156">
    <property type="entry name" value="RNaseH_domain"/>
</dbReference>